<proteinExistence type="predicted"/>
<dbReference type="Proteomes" id="UP000244677">
    <property type="component" value="Chromosome"/>
</dbReference>
<evidence type="ECO:0000313" key="1">
    <source>
        <dbReference type="EMBL" id="AWG25877.1"/>
    </source>
</evidence>
<accession>A0A2S1LQ47</accession>
<dbReference type="EMBL" id="CP020919">
    <property type="protein sequence ID" value="AWG25877.1"/>
    <property type="molecule type" value="Genomic_DNA"/>
</dbReference>
<dbReference type="AlphaFoldDB" id="A0A2S1LQ47"/>
<reference evidence="1 2" key="1">
    <citation type="submission" date="2017-04" db="EMBL/GenBank/DDBJ databases">
        <title>Complete genome sequence of Flavobacterium kingsejong AJ004.</title>
        <authorList>
            <person name="Lee P.C."/>
        </authorList>
    </citation>
    <scope>NUCLEOTIDE SEQUENCE [LARGE SCALE GENOMIC DNA]</scope>
    <source>
        <strain evidence="1 2">AJ004</strain>
    </source>
</reference>
<dbReference type="KEGG" id="fki:FK004_11925"/>
<organism evidence="1 2">
    <name type="scientific">Flavobacterium kingsejongi</name>
    <dbReference type="NCBI Taxonomy" id="1678728"/>
    <lineage>
        <taxon>Bacteria</taxon>
        <taxon>Pseudomonadati</taxon>
        <taxon>Bacteroidota</taxon>
        <taxon>Flavobacteriia</taxon>
        <taxon>Flavobacteriales</taxon>
        <taxon>Flavobacteriaceae</taxon>
        <taxon>Flavobacterium</taxon>
    </lineage>
</organism>
<sequence>MEFLNDVIQQLEQDFDGTGFYFEVQRDIKEDNNYNKIKVEKIIVKNSIFGSVRGIPYTKVSEHYEDFYFKIKRDLIELVLPYMIKQQLHKKTNWATDTTFRLLGTEESKLVIEALFHNDDTDMTMELKKSIYNFVKKDLTEEQMKSHLYIYTNATDEMRYFVVVDKTQLIRILDEKEFTFIMSLKSY</sequence>
<gene>
    <name evidence="1" type="ORF">FK004_11925</name>
</gene>
<protein>
    <submittedName>
        <fullName evidence="1">Uncharacterized protein</fullName>
    </submittedName>
</protein>
<dbReference type="RefSeq" id="WP_108737427.1">
    <property type="nucleotide sequence ID" value="NZ_CP020919.1"/>
</dbReference>
<keyword evidence="2" id="KW-1185">Reference proteome</keyword>
<evidence type="ECO:0000313" key="2">
    <source>
        <dbReference type="Proteomes" id="UP000244677"/>
    </source>
</evidence>
<name>A0A2S1LQ47_9FLAO</name>